<evidence type="ECO:0000313" key="8">
    <source>
        <dbReference type="Proteomes" id="UP000189274"/>
    </source>
</evidence>
<dbReference type="AlphaFoldDB" id="A0A1V2LPU0"/>
<keyword evidence="1" id="KW-0479">Metal-binding</keyword>
<dbReference type="PROSITE" id="PS51044">
    <property type="entry name" value="ZF_SP_RING"/>
    <property type="match status" value="1"/>
</dbReference>
<organism evidence="7 8">
    <name type="scientific">Pichia kudriavzevii</name>
    <name type="common">Yeast</name>
    <name type="synonym">Issatchenkia orientalis</name>
    <dbReference type="NCBI Taxonomy" id="4909"/>
    <lineage>
        <taxon>Eukaryota</taxon>
        <taxon>Fungi</taxon>
        <taxon>Dikarya</taxon>
        <taxon>Ascomycota</taxon>
        <taxon>Saccharomycotina</taxon>
        <taxon>Pichiomycetes</taxon>
        <taxon>Pichiales</taxon>
        <taxon>Pichiaceae</taxon>
        <taxon>Pichia</taxon>
    </lineage>
</organism>
<accession>A0A1V2LPU0</accession>
<evidence type="ECO:0000256" key="3">
    <source>
        <dbReference type="ARBA" id="ARBA00022833"/>
    </source>
</evidence>
<dbReference type="PANTHER" id="PTHR10782:SF4">
    <property type="entry name" value="TONALLI, ISOFORM E"/>
    <property type="match status" value="1"/>
</dbReference>
<feature type="region of interest" description="Disordered" evidence="5">
    <location>
        <begin position="93"/>
        <end position="139"/>
    </location>
</feature>
<evidence type="ECO:0000313" key="7">
    <source>
        <dbReference type="EMBL" id="ONH75628.1"/>
    </source>
</evidence>
<comment type="caution">
    <text evidence="7">The sequence shown here is derived from an EMBL/GenBank/DDBJ whole genome shotgun (WGS) entry which is preliminary data.</text>
</comment>
<keyword evidence="3" id="KW-0862">Zinc</keyword>
<dbReference type="PANTHER" id="PTHR10782">
    <property type="entry name" value="ZINC FINGER MIZ DOMAIN-CONTAINING PROTEIN"/>
    <property type="match status" value="1"/>
</dbReference>
<dbReference type="InterPro" id="IPR004181">
    <property type="entry name" value="Znf_MIZ"/>
</dbReference>
<evidence type="ECO:0000256" key="4">
    <source>
        <dbReference type="PROSITE-ProRule" id="PRU00452"/>
    </source>
</evidence>
<dbReference type="GO" id="GO:0016925">
    <property type="term" value="P:protein sumoylation"/>
    <property type="evidence" value="ECO:0007669"/>
    <property type="project" value="TreeGrafter"/>
</dbReference>
<sequence>MDESELPSSPSDFTTPLPFDAEDGNGYQGDILRETNAPVVPSPNQQFVNLPSPSLGNGRVYQFQQDGKLKLKISLKGLGECPSIDDVCNRSVEQGAPQQTAHSQNSHTATSTQRDDTELSSTPNGEIPSNTQASQSVMPPSVLVQPSFIESNTNENDVDDIFSDDVNLSEIEDAKIDSMKLSDSISCVKSKTTFQIVLKFSPENKYKIHTDNLSCLESSKRINAKTKSKVLTPKKTKAKKRPKPLYSRLMVKNSAGVPLSVVEDNLPQAANEDDHEDDGLIEQSVRLSLIDPLSGSKMVTPLRSRFCSHVECFDYGSFLAMYNLRPFRIAMRRHGIASPNVGDVDILKILEDTKREVINVQQHNVQTTSFQYNAKLRTLKEKGKNLNELEWFCCPICKLEFNIKKLGDVYVVGEFIDLLQDLQFEENHEHVHDVEIDMSNRGSWRWIKEEDTVSTSRTPNPHKHPSTATPDPPDSEHQHDHHRSSKQTINNVEVISLSDEEDETDTQLHGPSSGQQLPTKNSNEGTTVVSTPAFQKSDLVVENSEEDMLRQLDMLFESELFQKQSNLHNAKFIQSANQEIQRPGVVAFRPGPFTATPATPEPVFMHGIGEEDDPIVLD</sequence>
<dbReference type="InterPro" id="IPR013083">
    <property type="entry name" value="Znf_RING/FYVE/PHD"/>
</dbReference>
<feature type="compositionally biased region" description="Polar residues" evidence="5">
    <location>
        <begin position="96"/>
        <end position="112"/>
    </location>
</feature>
<dbReference type="GO" id="GO:0061665">
    <property type="term" value="F:SUMO ligase activity"/>
    <property type="evidence" value="ECO:0007669"/>
    <property type="project" value="TreeGrafter"/>
</dbReference>
<dbReference type="Gene3D" id="3.30.40.10">
    <property type="entry name" value="Zinc/RING finger domain, C3HC4 (zinc finger)"/>
    <property type="match status" value="1"/>
</dbReference>
<evidence type="ECO:0000256" key="5">
    <source>
        <dbReference type="SAM" id="MobiDB-lite"/>
    </source>
</evidence>
<feature type="compositionally biased region" description="Polar residues" evidence="5">
    <location>
        <begin position="119"/>
        <end position="138"/>
    </location>
</feature>
<evidence type="ECO:0000256" key="1">
    <source>
        <dbReference type="ARBA" id="ARBA00022723"/>
    </source>
</evidence>
<feature type="compositionally biased region" description="Polar residues" evidence="5">
    <location>
        <begin position="42"/>
        <end position="55"/>
    </location>
</feature>
<keyword evidence="7" id="KW-0436">Ligase</keyword>
<feature type="compositionally biased region" description="Polar residues" evidence="5">
    <location>
        <begin position="1"/>
        <end position="14"/>
    </location>
</feature>
<feature type="compositionally biased region" description="Polar residues" evidence="5">
    <location>
        <begin position="507"/>
        <end position="527"/>
    </location>
</feature>
<evidence type="ECO:0000256" key="2">
    <source>
        <dbReference type="ARBA" id="ARBA00022771"/>
    </source>
</evidence>
<gene>
    <name evidence="7" type="ORF">BOH78_1799</name>
</gene>
<dbReference type="VEuPathDB" id="FungiDB:C5L36_0C04100"/>
<dbReference type="EMBL" id="MQVM01000006">
    <property type="protein sequence ID" value="ONH75628.1"/>
    <property type="molecule type" value="Genomic_DNA"/>
</dbReference>
<evidence type="ECO:0000259" key="6">
    <source>
        <dbReference type="PROSITE" id="PS51044"/>
    </source>
</evidence>
<name>A0A1V2LPU0_PICKU</name>
<proteinExistence type="predicted"/>
<feature type="domain" description="SP-RING-type" evidence="6">
    <location>
        <begin position="276"/>
        <end position="362"/>
    </location>
</feature>
<dbReference type="GO" id="GO:0008270">
    <property type="term" value="F:zinc ion binding"/>
    <property type="evidence" value="ECO:0007669"/>
    <property type="project" value="UniProtKB-KW"/>
</dbReference>
<keyword evidence="2 4" id="KW-0863">Zinc-finger</keyword>
<feature type="region of interest" description="Disordered" evidence="5">
    <location>
        <begin position="451"/>
        <end position="527"/>
    </location>
</feature>
<dbReference type="GO" id="GO:0016874">
    <property type="term" value="F:ligase activity"/>
    <property type="evidence" value="ECO:0007669"/>
    <property type="project" value="UniProtKB-KW"/>
</dbReference>
<protein>
    <submittedName>
        <fullName evidence="7">E3 SUMO-protein ligase pli1</fullName>
    </submittedName>
</protein>
<dbReference type="GO" id="GO:0000785">
    <property type="term" value="C:chromatin"/>
    <property type="evidence" value="ECO:0007669"/>
    <property type="project" value="TreeGrafter"/>
</dbReference>
<feature type="region of interest" description="Disordered" evidence="5">
    <location>
        <begin position="1"/>
        <end position="56"/>
    </location>
</feature>
<dbReference type="Proteomes" id="UP000189274">
    <property type="component" value="Unassembled WGS sequence"/>
</dbReference>
<reference evidence="8" key="1">
    <citation type="journal article" date="2017" name="Genome Announc.">
        <title>Genome sequences of Cyberlindnera fabianii 65, Pichia kudriavzevii 129, and Saccharomyces cerevisiae 131 isolated from fermented masau fruits in Zimbabwe.</title>
        <authorList>
            <person name="van Rijswijck I.M.H."/>
            <person name="Derks M.F.L."/>
            <person name="Abee T."/>
            <person name="de Ridder D."/>
            <person name="Smid E.J."/>
        </authorList>
    </citation>
    <scope>NUCLEOTIDE SEQUENCE [LARGE SCALE GENOMIC DNA]</scope>
    <source>
        <strain evidence="8">129</strain>
    </source>
</reference>